<feature type="transmembrane region" description="Helical" evidence="9">
    <location>
        <begin position="47"/>
        <end position="80"/>
    </location>
</feature>
<keyword evidence="11" id="KW-1185">Reference proteome</keyword>
<name>W1P9K6_AMBTC</name>
<dbReference type="KEGG" id="atr:18432523"/>
<keyword evidence="4" id="KW-0551">Lipid droplet</keyword>
<organism evidence="10 11">
    <name type="scientific">Amborella trichopoda</name>
    <dbReference type="NCBI Taxonomy" id="13333"/>
    <lineage>
        <taxon>Eukaryota</taxon>
        <taxon>Viridiplantae</taxon>
        <taxon>Streptophyta</taxon>
        <taxon>Embryophyta</taxon>
        <taxon>Tracheophyta</taxon>
        <taxon>Spermatophyta</taxon>
        <taxon>Magnoliopsida</taxon>
        <taxon>Amborellales</taxon>
        <taxon>Amborellaceae</taxon>
        <taxon>Amborella</taxon>
    </lineage>
</organism>
<dbReference type="PANTHER" id="PTHR33203">
    <property type="entry name" value="OLEOSIN"/>
    <property type="match status" value="1"/>
</dbReference>
<dbReference type="GO" id="GO:0048608">
    <property type="term" value="P:reproductive structure development"/>
    <property type="evidence" value="ECO:0007669"/>
    <property type="project" value="UniProtKB-ARBA"/>
</dbReference>
<evidence type="ECO:0000256" key="1">
    <source>
        <dbReference type="ARBA" id="ARBA00004141"/>
    </source>
</evidence>
<evidence type="ECO:0000256" key="7">
    <source>
        <dbReference type="ARBA" id="ARBA00023136"/>
    </source>
</evidence>
<dbReference type="Proteomes" id="UP000017836">
    <property type="component" value="Unassembled WGS sequence"/>
</dbReference>
<keyword evidence="7 9" id="KW-0472">Membrane</keyword>
<reference evidence="11" key="1">
    <citation type="journal article" date="2013" name="Science">
        <title>The Amborella genome and the evolution of flowering plants.</title>
        <authorList>
            <consortium name="Amborella Genome Project"/>
        </authorList>
    </citation>
    <scope>NUCLEOTIDE SEQUENCE [LARGE SCALE GENOMIC DNA]</scope>
</reference>
<dbReference type="Pfam" id="PF01277">
    <property type="entry name" value="Oleosin"/>
    <property type="match status" value="1"/>
</dbReference>
<dbReference type="OMA" id="GLSWMYR"/>
<evidence type="ECO:0000313" key="11">
    <source>
        <dbReference type="Proteomes" id="UP000017836"/>
    </source>
</evidence>
<evidence type="ECO:0000313" key="10">
    <source>
        <dbReference type="EMBL" id="ERN04364.1"/>
    </source>
</evidence>
<evidence type="ECO:0000256" key="6">
    <source>
        <dbReference type="ARBA" id="ARBA00022989"/>
    </source>
</evidence>
<comment type="subcellular location">
    <subcellularLocation>
        <location evidence="2">Lipid droplet</location>
    </subcellularLocation>
    <subcellularLocation>
        <location evidence="1">Membrane</location>
        <topology evidence="1">Multi-pass membrane protein</topology>
    </subcellularLocation>
</comment>
<dbReference type="OrthoDB" id="2016943at2759"/>
<feature type="transmembrane region" description="Helical" evidence="9">
    <location>
        <begin position="86"/>
        <end position="114"/>
    </location>
</feature>
<dbReference type="HOGENOM" id="CLU_101983_3_0_1"/>
<dbReference type="GO" id="GO:0016020">
    <property type="term" value="C:membrane"/>
    <property type="evidence" value="ECO:0007669"/>
    <property type="project" value="UniProtKB-SubCell"/>
</dbReference>
<accession>W1P9K6</accession>
<dbReference type="AlphaFoldDB" id="W1P9K6"/>
<gene>
    <name evidence="10" type="ORF">AMTR_s00147p00069460</name>
</gene>
<feature type="region of interest" description="Disordered" evidence="8">
    <location>
        <begin position="1"/>
        <end position="25"/>
    </location>
</feature>
<keyword evidence="5 9" id="KW-0812">Transmembrane</keyword>
<sequence>MADQRQARAASRPGPTPPIGGGATTRERGFIQRLQEHAPNSTQVIGLLTLVISGAILLLLTGLTLAATTVGLIVITPLVLLSSPVWIPVLAFLGVAASGFVAVTGFGLAVLGGLTWMYRYIKGRHPVGSDRVDYARMRLTDTASQMKDYARDYRGYLQGKVKDAAPGA</sequence>
<dbReference type="InterPro" id="IPR000136">
    <property type="entry name" value="Oleosin"/>
</dbReference>
<evidence type="ECO:0000256" key="2">
    <source>
        <dbReference type="ARBA" id="ARBA00004502"/>
    </source>
</evidence>
<evidence type="ECO:0000256" key="5">
    <source>
        <dbReference type="ARBA" id="ARBA00022692"/>
    </source>
</evidence>
<evidence type="ECO:0000256" key="4">
    <source>
        <dbReference type="ARBA" id="ARBA00022677"/>
    </source>
</evidence>
<comment type="similarity">
    <text evidence="3">Belongs to the oleosin family.</text>
</comment>
<keyword evidence="6 9" id="KW-1133">Transmembrane helix</keyword>
<dbReference type="PANTHER" id="PTHR33203:SF4">
    <property type="entry name" value="F27J15.22"/>
    <property type="match status" value="1"/>
</dbReference>
<evidence type="ECO:0000256" key="3">
    <source>
        <dbReference type="ARBA" id="ARBA00010858"/>
    </source>
</evidence>
<proteinExistence type="inferred from homology"/>
<evidence type="ECO:0008006" key="12">
    <source>
        <dbReference type="Google" id="ProtNLM"/>
    </source>
</evidence>
<evidence type="ECO:0000256" key="9">
    <source>
        <dbReference type="SAM" id="Phobius"/>
    </source>
</evidence>
<dbReference type="Gramene" id="ERN04364">
    <property type="protein sequence ID" value="ERN04364"/>
    <property type="gene ID" value="AMTR_s00147p00069460"/>
</dbReference>
<dbReference type="GO" id="GO:0009791">
    <property type="term" value="P:post-embryonic development"/>
    <property type="evidence" value="ECO:0007669"/>
    <property type="project" value="UniProtKB-ARBA"/>
</dbReference>
<protein>
    <recommendedName>
        <fullName evidence="12">Oleosin</fullName>
    </recommendedName>
</protein>
<dbReference type="GO" id="GO:0012511">
    <property type="term" value="C:monolayer-surrounded lipid storage body"/>
    <property type="evidence" value="ECO:0007669"/>
    <property type="project" value="InterPro"/>
</dbReference>
<dbReference type="EMBL" id="KI394278">
    <property type="protein sequence ID" value="ERN04364.1"/>
    <property type="molecule type" value="Genomic_DNA"/>
</dbReference>
<evidence type="ECO:0000256" key="8">
    <source>
        <dbReference type="SAM" id="MobiDB-lite"/>
    </source>
</evidence>
<dbReference type="GO" id="GO:0019915">
    <property type="term" value="P:lipid storage"/>
    <property type="evidence" value="ECO:0000318"/>
    <property type="project" value="GO_Central"/>
</dbReference>
<dbReference type="eggNOG" id="ENOG502RZY0">
    <property type="taxonomic scope" value="Eukaryota"/>
</dbReference>